<sequence>MWFVIGLVVGSLILGLIWGMKHSNSNLVWYEWLIGIAGLALLLFTTQNFFSSLAELESQAAYMFLLVTGLPSLILLAITWQLVARRHKTSA</sequence>
<name>A0A2J1E087_9CHLR</name>
<reference evidence="2 3" key="1">
    <citation type="journal article" date="2017" name="FEMS Microbiol. Ecol.">
        <title>Reconstructed genomes of novel Dehalococcoides mccartyi strains from 1,2,3,4-tetrachlorodibenzo-p-dioxin-dechlorinating enrichment cultures reveal divergent reductive dehalogenase gene profiles.</title>
        <authorList>
            <person name="Dam H.T."/>
            <person name="Vollmers J."/>
            <person name="Kaster A.K."/>
            <person name="Haggblom M.M."/>
        </authorList>
    </citation>
    <scope>NUCLEOTIDE SEQUENCE [LARGE SCALE GENOMIC DNA]</scope>
    <source>
        <strain evidence="2 3">H1-3-2.001</strain>
    </source>
</reference>
<evidence type="ECO:0000313" key="2">
    <source>
        <dbReference type="EMBL" id="PKH47834.1"/>
    </source>
</evidence>
<keyword evidence="1" id="KW-1133">Transmembrane helix</keyword>
<proteinExistence type="predicted"/>
<comment type="caution">
    <text evidence="2">The sequence shown here is derived from an EMBL/GenBank/DDBJ whole genome shotgun (WGS) entry which is preliminary data.</text>
</comment>
<feature type="transmembrane region" description="Helical" evidence="1">
    <location>
        <begin position="29"/>
        <end position="50"/>
    </location>
</feature>
<protein>
    <submittedName>
        <fullName evidence="2">Zinc ribbon domain-containing protein</fullName>
    </submittedName>
</protein>
<organism evidence="2 3">
    <name type="scientific">Dehalococcoides mccartyi</name>
    <dbReference type="NCBI Taxonomy" id="61435"/>
    <lineage>
        <taxon>Bacteria</taxon>
        <taxon>Bacillati</taxon>
        <taxon>Chloroflexota</taxon>
        <taxon>Dehalococcoidia</taxon>
        <taxon>Dehalococcoidales</taxon>
        <taxon>Dehalococcoidaceae</taxon>
        <taxon>Dehalococcoides</taxon>
    </lineage>
</organism>
<evidence type="ECO:0000256" key="1">
    <source>
        <dbReference type="SAM" id="Phobius"/>
    </source>
</evidence>
<keyword evidence="1" id="KW-0812">Transmembrane</keyword>
<feature type="transmembrane region" description="Helical" evidence="1">
    <location>
        <begin position="62"/>
        <end position="83"/>
    </location>
</feature>
<gene>
    <name evidence="2" type="ORF">CVH13_00208</name>
</gene>
<accession>A0A2J1E087</accession>
<evidence type="ECO:0000313" key="3">
    <source>
        <dbReference type="Proteomes" id="UP000233649"/>
    </source>
</evidence>
<dbReference type="Proteomes" id="UP000233649">
    <property type="component" value="Unassembled WGS sequence"/>
</dbReference>
<dbReference type="EMBL" id="PHFD01000070">
    <property type="protein sequence ID" value="PKH47834.1"/>
    <property type="molecule type" value="Genomic_DNA"/>
</dbReference>
<keyword evidence="1" id="KW-0472">Membrane</keyword>
<dbReference type="AlphaFoldDB" id="A0A2J1E087"/>